<comment type="caution">
    <text evidence="1">The sequence shown here is derived from an EMBL/GenBank/DDBJ whole genome shotgun (WGS) entry which is preliminary data.</text>
</comment>
<reference evidence="1 2" key="1">
    <citation type="submission" date="2019-06" db="EMBL/GenBank/DDBJ databases">
        <title>Sequencing the genomes of 1000 actinobacteria strains.</title>
        <authorList>
            <person name="Klenk H.-P."/>
        </authorList>
    </citation>
    <scope>NUCLEOTIDE SEQUENCE [LARGE SCALE GENOMIC DNA]</scope>
    <source>
        <strain evidence="1 2">DSM 45885</strain>
    </source>
</reference>
<accession>A0A561VX44</accession>
<dbReference type="EMBL" id="VIWZ01000001">
    <property type="protein sequence ID" value="TWG16174.1"/>
    <property type="molecule type" value="Genomic_DNA"/>
</dbReference>
<dbReference type="RefSeq" id="WP_145779306.1">
    <property type="nucleotide sequence ID" value="NZ_VIWZ01000001.1"/>
</dbReference>
<dbReference type="AlphaFoldDB" id="A0A561VX44"/>
<gene>
    <name evidence="1" type="ORF">FHU34_111500</name>
</gene>
<protein>
    <submittedName>
        <fullName evidence="1">Uncharacterized protein</fullName>
    </submittedName>
</protein>
<organism evidence="1 2">
    <name type="scientific">Micromonospora taraxaci</name>
    <dbReference type="NCBI Taxonomy" id="1316803"/>
    <lineage>
        <taxon>Bacteria</taxon>
        <taxon>Bacillati</taxon>
        <taxon>Actinomycetota</taxon>
        <taxon>Actinomycetes</taxon>
        <taxon>Micromonosporales</taxon>
        <taxon>Micromonosporaceae</taxon>
        <taxon>Micromonospora</taxon>
    </lineage>
</organism>
<evidence type="ECO:0000313" key="2">
    <source>
        <dbReference type="Proteomes" id="UP000317685"/>
    </source>
</evidence>
<dbReference type="OrthoDB" id="3404546at2"/>
<dbReference type="GeneID" id="300127118"/>
<proteinExistence type="predicted"/>
<evidence type="ECO:0000313" key="1">
    <source>
        <dbReference type="EMBL" id="TWG16174.1"/>
    </source>
</evidence>
<sequence>MSAQEPPEAATQDAVAMLLHLAFMEIRLQTSPLTDEQSPEALARRVVRINELADLCHSLPGYLAPERRDRAAEGLRYVWRVSAGRRRNWLRSRLDHLGYDYGWLDALDVEEPAIGHDGPSVGQ</sequence>
<keyword evidence="2" id="KW-1185">Reference proteome</keyword>
<dbReference type="Proteomes" id="UP000317685">
    <property type="component" value="Unassembled WGS sequence"/>
</dbReference>
<name>A0A561VX44_9ACTN</name>